<evidence type="ECO:0000313" key="10">
    <source>
        <dbReference type="EMBL" id="ACZ38608.1"/>
    </source>
</evidence>
<dbReference type="eggNOG" id="COG0290">
    <property type="taxonomic scope" value="Bacteria"/>
</dbReference>
<reference evidence="11" key="1">
    <citation type="submission" date="2009-11" db="EMBL/GenBank/DDBJ databases">
        <title>The complete chromosome 1 of Sphaerobacter thermophilus DSM 20745.</title>
        <authorList>
            <person name="Lucas S."/>
            <person name="Copeland A."/>
            <person name="Lapidus A."/>
            <person name="Glavina del Rio T."/>
            <person name="Dalin E."/>
            <person name="Tice H."/>
            <person name="Bruce D."/>
            <person name="Goodwin L."/>
            <person name="Pitluck S."/>
            <person name="Kyrpides N."/>
            <person name="Mavromatis K."/>
            <person name="Ivanova N."/>
            <person name="Mikhailova N."/>
            <person name="LaButti K.M."/>
            <person name="Clum A."/>
            <person name="Sun H.I."/>
            <person name="Brettin T."/>
            <person name="Detter J.C."/>
            <person name="Han C."/>
            <person name="Larimer F."/>
            <person name="Land M."/>
            <person name="Hauser L."/>
            <person name="Markowitz V."/>
            <person name="Cheng J.F."/>
            <person name="Hugenholtz P."/>
            <person name="Woyke T."/>
            <person name="Wu D."/>
            <person name="Steenblock K."/>
            <person name="Schneider S."/>
            <person name="Pukall R."/>
            <person name="Goeker M."/>
            <person name="Klenk H.P."/>
            <person name="Eisen J.A."/>
        </authorList>
    </citation>
    <scope>NUCLEOTIDE SEQUENCE [LARGE SCALE GENOMIC DNA]</scope>
    <source>
        <strain evidence="11">ATCC 49802 / DSM 20745 / S 6022</strain>
    </source>
</reference>
<feature type="domain" description="Translation initiation factor 3 C-terminal" evidence="8">
    <location>
        <begin position="97"/>
        <end position="182"/>
    </location>
</feature>
<dbReference type="InterPro" id="IPR036788">
    <property type="entry name" value="T_IF-3_C_sf"/>
</dbReference>
<evidence type="ECO:0000256" key="7">
    <source>
        <dbReference type="SAM" id="MobiDB-lite"/>
    </source>
</evidence>
<dbReference type="Pfam" id="PF05198">
    <property type="entry name" value="IF3_N"/>
    <property type="match status" value="1"/>
</dbReference>
<comment type="subunit">
    <text evidence="4 6">Monomer.</text>
</comment>
<dbReference type="NCBIfam" id="TIGR00168">
    <property type="entry name" value="infC"/>
    <property type="match status" value="1"/>
</dbReference>
<evidence type="ECO:0000313" key="11">
    <source>
        <dbReference type="Proteomes" id="UP000002027"/>
    </source>
</evidence>
<dbReference type="GO" id="GO:0016020">
    <property type="term" value="C:membrane"/>
    <property type="evidence" value="ECO:0007669"/>
    <property type="project" value="TreeGrafter"/>
</dbReference>
<dbReference type="InterPro" id="IPR019815">
    <property type="entry name" value="Translation_initiation_fac_3_C"/>
</dbReference>
<keyword evidence="2 4" id="KW-0396">Initiation factor</keyword>
<evidence type="ECO:0000256" key="3">
    <source>
        <dbReference type="ARBA" id="ARBA00022917"/>
    </source>
</evidence>
<evidence type="ECO:0000256" key="5">
    <source>
        <dbReference type="NCBIfam" id="TIGR00168"/>
    </source>
</evidence>
<comment type="similarity">
    <text evidence="1 4 6">Belongs to the IF-3 family.</text>
</comment>
<feature type="domain" description="Translation initiation factor 3 N-terminal" evidence="9">
    <location>
        <begin position="21"/>
        <end position="89"/>
    </location>
</feature>
<evidence type="ECO:0000256" key="4">
    <source>
        <dbReference type="HAMAP-Rule" id="MF_00080"/>
    </source>
</evidence>
<dbReference type="STRING" id="479434.Sthe_1172"/>
<keyword evidence="11" id="KW-1185">Reference proteome</keyword>
<dbReference type="GO" id="GO:0043022">
    <property type="term" value="F:ribosome binding"/>
    <property type="evidence" value="ECO:0007669"/>
    <property type="project" value="UniProtKB-ARBA"/>
</dbReference>
<dbReference type="HAMAP" id="MF_00080">
    <property type="entry name" value="IF_3"/>
    <property type="match status" value="1"/>
</dbReference>
<dbReference type="GO" id="GO:0032790">
    <property type="term" value="P:ribosome disassembly"/>
    <property type="evidence" value="ECO:0007669"/>
    <property type="project" value="TreeGrafter"/>
</dbReference>
<dbReference type="HOGENOM" id="CLU_054919_3_2_0"/>
<dbReference type="SUPFAM" id="SSF55200">
    <property type="entry name" value="Translation initiation factor IF3, C-terminal domain"/>
    <property type="match status" value="1"/>
</dbReference>
<gene>
    <name evidence="4" type="primary">infC</name>
    <name evidence="10" type="ordered locus">Sthe_1172</name>
</gene>
<dbReference type="InterPro" id="IPR019814">
    <property type="entry name" value="Translation_initiation_fac_3_N"/>
</dbReference>
<evidence type="ECO:0000256" key="6">
    <source>
        <dbReference type="RuleBase" id="RU000646"/>
    </source>
</evidence>
<comment type="subcellular location">
    <subcellularLocation>
        <location evidence="4 6">Cytoplasm</location>
    </subcellularLocation>
</comment>
<dbReference type="FunCoup" id="D1C2Z1">
    <property type="interactions" value="441"/>
</dbReference>
<evidence type="ECO:0000256" key="2">
    <source>
        <dbReference type="ARBA" id="ARBA00022540"/>
    </source>
</evidence>
<sequence>MLRLCIVQREASISTTRPVRTNERIRVPEVRLIDEDGTHIGVMRTRDALEMARERGLDLVEVQPNASPPVCRLMDYGKFRYEESRRERESRKKQRAVVVKEVRLRPKIDDHDLNTKGRQAYRFLQSGDKVKITVLFRGREIAHQDIGEGLLNRLAEQLAPVAVVDQPPHMEGRTMVMMLSPKAPAPERGEAERPEANERSGAEQ</sequence>
<protein>
    <recommendedName>
        <fullName evidence="4 5">Translation initiation factor IF-3</fullName>
    </recommendedName>
</protein>
<dbReference type="PANTHER" id="PTHR10938:SF0">
    <property type="entry name" value="TRANSLATION INITIATION FACTOR IF-3, MITOCHONDRIAL"/>
    <property type="match status" value="1"/>
</dbReference>
<dbReference type="InterPro" id="IPR036787">
    <property type="entry name" value="T_IF-3_N_sf"/>
</dbReference>
<dbReference type="PROSITE" id="PS00938">
    <property type="entry name" value="IF3"/>
    <property type="match status" value="1"/>
</dbReference>
<comment type="function">
    <text evidence="4 6">IF-3 binds to the 30S ribosomal subunit and shifts the equilibrium between 70S ribosomes and their 50S and 30S subunits in favor of the free subunits, thus enhancing the availability of 30S subunits on which protein synthesis initiation begins.</text>
</comment>
<dbReference type="Proteomes" id="UP000002027">
    <property type="component" value="Chromosome 1"/>
</dbReference>
<accession>D1C2Z1</accession>
<dbReference type="Gene3D" id="3.30.110.10">
    <property type="entry name" value="Translation initiation factor 3 (IF-3), C-terminal domain"/>
    <property type="match status" value="1"/>
</dbReference>
<dbReference type="Gene3D" id="3.10.20.80">
    <property type="entry name" value="Translation initiation factor 3 (IF-3), N-terminal domain"/>
    <property type="match status" value="1"/>
</dbReference>
<evidence type="ECO:0000259" key="9">
    <source>
        <dbReference type="Pfam" id="PF05198"/>
    </source>
</evidence>
<dbReference type="FunFam" id="3.10.20.80:FF:000001">
    <property type="entry name" value="Translation initiation factor IF-3"/>
    <property type="match status" value="1"/>
</dbReference>
<dbReference type="EMBL" id="CP001823">
    <property type="protein sequence ID" value="ACZ38608.1"/>
    <property type="molecule type" value="Genomic_DNA"/>
</dbReference>
<keyword evidence="3 4" id="KW-0648">Protein biosynthesis</keyword>
<dbReference type="Pfam" id="PF00707">
    <property type="entry name" value="IF3_C"/>
    <property type="match status" value="1"/>
</dbReference>
<feature type="compositionally biased region" description="Basic and acidic residues" evidence="7">
    <location>
        <begin position="185"/>
        <end position="204"/>
    </location>
</feature>
<name>D1C2Z1_SPHTD</name>
<organism evidence="10 11">
    <name type="scientific">Sphaerobacter thermophilus (strain ATCC 49802 / DSM 20745 / KCCM 41009 / NCIMB 13125 / S 6022)</name>
    <dbReference type="NCBI Taxonomy" id="479434"/>
    <lineage>
        <taxon>Bacteria</taxon>
        <taxon>Pseudomonadati</taxon>
        <taxon>Thermomicrobiota</taxon>
        <taxon>Thermomicrobia</taxon>
        <taxon>Sphaerobacterales</taxon>
        <taxon>Sphaerobacterineae</taxon>
        <taxon>Sphaerobacteraceae</taxon>
        <taxon>Sphaerobacter</taxon>
    </lineage>
</organism>
<dbReference type="FunFam" id="3.30.110.10:FF:000001">
    <property type="entry name" value="Translation initiation factor IF-3"/>
    <property type="match status" value="1"/>
</dbReference>
<dbReference type="InParanoid" id="D1C2Z1"/>
<dbReference type="KEGG" id="sti:Sthe_1172"/>
<dbReference type="AlphaFoldDB" id="D1C2Z1"/>
<evidence type="ECO:0000259" key="8">
    <source>
        <dbReference type="Pfam" id="PF00707"/>
    </source>
</evidence>
<dbReference type="InterPro" id="IPR001288">
    <property type="entry name" value="Translation_initiation_fac_3"/>
</dbReference>
<proteinExistence type="inferred from homology"/>
<keyword evidence="4" id="KW-0963">Cytoplasm</keyword>
<feature type="region of interest" description="Disordered" evidence="7">
    <location>
        <begin position="180"/>
        <end position="204"/>
    </location>
</feature>
<dbReference type="OrthoDB" id="9806014at2"/>
<reference evidence="10 11" key="2">
    <citation type="journal article" date="2010" name="Stand. Genomic Sci.">
        <title>Complete genome sequence of Desulfohalobium retbaense type strain (HR(100)).</title>
        <authorList>
            <person name="Spring S."/>
            <person name="Nolan M."/>
            <person name="Lapidus A."/>
            <person name="Glavina Del Rio T."/>
            <person name="Copeland A."/>
            <person name="Tice H."/>
            <person name="Cheng J.F."/>
            <person name="Lucas S."/>
            <person name="Land M."/>
            <person name="Chen F."/>
            <person name="Bruce D."/>
            <person name="Goodwin L."/>
            <person name="Pitluck S."/>
            <person name="Ivanova N."/>
            <person name="Mavromatis K."/>
            <person name="Mikhailova N."/>
            <person name="Pati A."/>
            <person name="Chen A."/>
            <person name="Palaniappan K."/>
            <person name="Hauser L."/>
            <person name="Chang Y.J."/>
            <person name="Jeffries C.D."/>
            <person name="Munk C."/>
            <person name="Kiss H."/>
            <person name="Chain P."/>
            <person name="Han C."/>
            <person name="Brettin T."/>
            <person name="Detter J.C."/>
            <person name="Schuler E."/>
            <person name="Goker M."/>
            <person name="Rohde M."/>
            <person name="Bristow J."/>
            <person name="Eisen J.A."/>
            <person name="Markowitz V."/>
            <person name="Hugenholtz P."/>
            <person name="Kyrpides N.C."/>
            <person name="Klenk H.P."/>
        </authorList>
    </citation>
    <scope>NUCLEOTIDE SEQUENCE [LARGE SCALE GENOMIC DNA]</scope>
    <source>
        <strain evidence="11">ATCC 49802 / DSM 20745 / S 6022</strain>
    </source>
</reference>
<dbReference type="PANTHER" id="PTHR10938">
    <property type="entry name" value="TRANSLATION INITIATION FACTOR IF-3"/>
    <property type="match status" value="1"/>
</dbReference>
<dbReference type="GO" id="GO:0003743">
    <property type="term" value="F:translation initiation factor activity"/>
    <property type="evidence" value="ECO:0007669"/>
    <property type="project" value="UniProtKB-UniRule"/>
</dbReference>
<dbReference type="GO" id="GO:0005829">
    <property type="term" value="C:cytosol"/>
    <property type="evidence" value="ECO:0007669"/>
    <property type="project" value="TreeGrafter"/>
</dbReference>
<dbReference type="SUPFAM" id="SSF54364">
    <property type="entry name" value="Translation initiation factor IF3, N-terminal domain"/>
    <property type="match status" value="1"/>
</dbReference>
<evidence type="ECO:0000256" key="1">
    <source>
        <dbReference type="ARBA" id="ARBA00005439"/>
    </source>
</evidence>
<dbReference type="InterPro" id="IPR019813">
    <property type="entry name" value="Translation_initiation_fac3_CS"/>
</dbReference>